<dbReference type="Gene3D" id="1.25.40.10">
    <property type="entry name" value="Tetratricopeptide repeat domain"/>
    <property type="match status" value="3"/>
</dbReference>
<dbReference type="Gene3D" id="3.30.70.1230">
    <property type="entry name" value="Nucleotide cyclase"/>
    <property type="match status" value="1"/>
</dbReference>
<dbReference type="InterPro" id="IPR029787">
    <property type="entry name" value="Nucleotide_cyclase"/>
</dbReference>
<dbReference type="Proteomes" id="UP001556098">
    <property type="component" value="Unassembled WGS sequence"/>
</dbReference>
<dbReference type="Pfam" id="PF00211">
    <property type="entry name" value="Guanylate_cyc"/>
    <property type="match status" value="1"/>
</dbReference>
<comment type="caution">
    <text evidence="5">The sequence shown here is derived from an EMBL/GenBank/DDBJ whole genome shotgun (WGS) entry which is preliminary data.</text>
</comment>
<dbReference type="Gene3D" id="3.40.50.10070">
    <property type="entry name" value="TolB, N-terminal domain"/>
    <property type="match status" value="2"/>
</dbReference>
<evidence type="ECO:0000256" key="2">
    <source>
        <dbReference type="ARBA" id="ARBA00022803"/>
    </source>
</evidence>
<gene>
    <name evidence="5" type="ORF">AB2B41_20390</name>
</gene>
<dbReference type="InterPro" id="IPR001054">
    <property type="entry name" value="A/G_cyclase"/>
</dbReference>
<dbReference type="CDD" id="cd07302">
    <property type="entry name" value="CHD"/>
    <property type="match status" value="1"/>
</dbReference>
<dbReference type="SMART" id="SM00028">
    <property type="entry name" value="TPR"/>
    <property type="match status" value="7"/>
</dbReference>
<name>A0ABV3RSK7_9RHOB</name>
<keyword evidence="6" id="KW-1185">Reference proteome</keyword>
<dbReference type="RefSeq" id="WP_367879671.1">
    <property type="nucleotide sequence ID" value="NZ_JBFNXX010000026.1"/>
</dbReference>
<evidence type="ECO:0000313" key="6">
    <source>
        <dbReference type="Proteomes" id="UP001556098"/>
    </source>
</evidence>
<keyword evidence="2" id="KW-0802">TPR repeat</keyword>
<dbReference type="SUPFAM" id="SSF55073">
    <property type="entry name" value="Nucleotide cyclase"/>
    <property type="match status" value="1"/>
</dbReference>
<reference evidence="5 6" key="1">
    <citation type="submission" date="2024-07" db="EMBL/GenBank/DDBJ databases">
        <title>Marimonas sp.nov., isolated from tidal-flat sediment.</title>
        <authorList>
            <person name="Jayan J.N."/>
            <person name="Lee S.S."/>
        </authorList>
    </citation>
    <scope>NUCLEOTIDE SEQUENCE [LARGE SCALE GENOMIC DNA]</scope>
    <source>
        <strain evidence="5 6">MJW-29</strain>
    </source>
</reference>
<keyword evidence="3" id="KW-0812">Transmembrane</keyword>
<dbReference type="InterPro" id="IPR051685">
    <property type="entry name" value="Ycf3/AcsC/BcsC/TPR_MFPF"/>
</dbReference>
<sequence length="1438" mass="158985">MERRIAAVLAADMVGFSRLVERDEVGTLKRQKRHLKELIEPTIAGKNGRIVKLTGDGLIAEFSSVVEAVQCAVFIQAEMTAREEDFPDDEKIRYRVGIHLGDVVFDDGDVYGDGVNVAARLEGLAEPGGVVVSGTAYDVLKANVDVAYKSLGERQLKNIATPVRVYQVVEGLPVVHAVRSFRRAPWIVAAVFVLTMLGGLLWWLQQPDFEPLNPEELAYALPDKPSLAVLPFENLSDRSDDQYMADGFVDTLITELMSLQDLVVIAKNSSFSFRDQQVLNSAIAEQLGVRYLLEGSFQHQGDNLRINARLMDAVEGKQVWSKRYDREANEFIALQDDLIKDLVLEIGGRAGGGIFKAERERVGQIPNDELRAYELWEKATRAFLKLSPEGNEETRLLSEELIARFPDHPRGYISLAWHHLGKAWAGVPHEMPEVAEQCIELAEHAINLAPNDYMAYMIRAYCSSRAGEAEAAKAWAKRAYALNQNDIFVQRDYARYVLVHEGKYEQAVEIYERNLRLNPAQQNTLNAVLGELYLIMGRYDEAIEQLQREAVQSAPTKARTAAALYLSGRTKAAEKVIEALRASAPEFTVETFVGSLSWIPADAVERIAQALKASGLPEITPADPEEFAFALPEKPSIIVLPFDNLSGDASLDYLGDGLSEAIIAALGQQPKLFVIARNSSFTYKGKATKVQTIAEEMGVRYVLEGSFQIAEEQLRVTAQLIDALDGRHLWANVYRHDLSTESLFEIYDDILERVVVALDQKLISNTATDGFRDAGDLETYSLIRQAIAEFQKFTRESNYEAQKKALAALERNPDSVGALINLAWVAWFNVLLGIDPVEHMSLARGYAEEVLSREPQSSDAYSVLAWLDLFAQRYDAAVAHADRSLELNPAGGLTASLAGWVYSASGNPKLGAEILQFGMRTEPFYPIWIPSTLARSYMMLGQFEEAEELLRAVYVKDQNPAYANALAVTLVRLGKLEEAEEIVRKVLKAYPTSIATDHLRFFGYIRDKEYLDMSTEALVAAGMPKTPPADPKNFDYPLPEEPSIAVLPFANLTGSPENDYLGEGIAGSVISSLGAVPRVFVIARQSSFAYRSAEHSAGKIAEALGVRYVLDGSIQLSNDRLRTSVELIDALDGRQIWSKQIENDLSVDDLFAVQDQIVADVLVELDATLVSGANSRSVFREAGDLETYKLIILGTAEVDKFTFQADQQALRHFEAALERNPNSAYAHFGKSWVNLNSILMGYSSNPKLSLEIARSHAEKAVEANPDVAVAHIAMALVHLYLQEHDLAIASADRAASLVPGNGWIASHAGWILAASGYPERGEALLRFGLRAQPSPPVWVPNVLAITLMMQGELEEAKKLFNEANDIYPNPMSHAHLAAIAALEGHDADASRHVKRAKEIYPQTSVSGSARFLAYIRDKAYFEGYLDALRQAGYPENPL</sequence>
<dbReference type="EMBL" id="JBFNXX010000026">
    <property type="protein sequence ID" value="MEW9921972.1"/>
    <property type="molecule type" value="Genomic_DNA"/>
</dbReference>
<feature type="transmembrane region" description="Helical" evidence="3">
    <location>
        <begin position="186"/>
        <end position="204"/>
    </location>
</feature>
<evidence type="ECO:0000313" key="5">
    <source>
        <dbReference type="EMBL" id="MEW9921972.1"/>
    </source>
</evidence>
<evidence type="ECO:0000259" key="4">
    <source>
        <dbReference type="PROSITE" id="PS50125"/>
    </source>
</evidence>
<dbReference type="SUPFAM" id="SSF48452">
    <property type="entry name" value="TPR-like"/>
    <property type="match status" value="3"/>
</dbReference>
<keyword evidence="1" id="KW-0677">Repeat</keyword>
<dbReference type="PANTHER" id="PTHR44943:SF8">
    <property type="entry name" value="TPR REPEAT-CONTAINING PROTEIN MJ0263"/>
    <property type="match status" value="1"/>
</dbReference>
<dbReference type="InterPro" id="IPR011990">
    <property type="entry name" value="TPR-like_helical_dom_sf"/>
</dbReference>
<proteinExistence type="predicted"/>
<organism evidence="5 6">
    <name type="scientific">Sulfitobacter sediminis</name>
    <dbReference type="NCBI Taxonomy" id="3234186"/>
    <lineage>
        <taxon>Bacteria</taxon>
        <taxon>Pseudomonadati</taxon>
        <taxon>Pseudomonadota</taxon>
        <taxon>Alphaproteobacteria</taxon>
        <taxon>Rhodobacterales</taxon>
        <taxon>Roseobacteraceae</taxon>
        <taxon>Sulfitobacter</taxon>
    </lineage>
</organism>
<protein>
    <submittedName>
        <fullName evidence="5">Tetratricopeptide repeat protein</fullName>
    </submittedName>
</protein>
<accession>A0ABV3RSK7</accession>
<dbReference type="InterPro" id="IPR019734">
    <property type="entry name" value="TPR_rpt"/>
</dbReference>
<evidence type="ECO:0000256" key="1">
    <source>
        <dbReference type="ARBA" id="ARBA00022737"/>
    </source>
</evidence>
<dbReference type="PROSITE" id="PS50125">
    <property type="entry name" value="GUANYLATE_CYCLASE_2"/>
    <property type="match status" value="1"/>
</dbReference>
<keyword evidence="3" id="KW-0472">Membrane</keyword>
<feature type="domain" description="Guanylate cyclase" evidence="4">
    <location>
        <begin position="7"/>
        <end position="122"/>
    </location>
</feature>
<evidence type="ECO:0000256" key="3">
    <source>
        <dbReference type="SAM" id="Phobius"/>
    </source>
</evidence>
<dbReference type="Pfam" id="PF13432">
    <property type="entry name" value="TPR_16"/>
    <property type="match status" value="2"/>
</dbReference>
<keyword evidence="3" id="KW-1133">Transmembrane helix</keyword>
<dbReference type="PANTHER" id="PTHR44943">
    <property type="entry name" value="CELLULOSE SYNTHASE OPERON PROTEIN C"/>
    <property type="match status" value="1"/>
</dbReference>